<dbReference type="GeneID" id="84579452"/>
<evidence type="ECO:0000256" key="5">
    <source>
        <dbReference type="ARBA" id="ARBA00023136"/>
    </source>
</evidence>
<sequence>MTALIIVIALIVIVVVWYISTNNRLVALANNRENAFADIDVQLKQRYDLIPQLVAAVKGYMDHEAEVLTRVTQARSRAISATDINSKIAAEKELSSAMGAFNIQVEAYPDLKANTNFMHLQQEIADIENKLASVRRYFNSTTKELNTAIQSIPTNIVAGFKQMTVQPFFDLGTEQRQQLDKAPEISFK</sequence>
<dbReference type="InterPro" id="IPR007156">
    <property type="entry name" value="MamQ_LemA"/>
</dbReference>
<evidence type="ECO:0000256" key="3">
    <source>
        <dbReference type="ARBA" id="ARBA00022692"/>
    </source>
</evidence>
<proteinExistence type="inferred from homology"/>
<dbReference type="Proteomes" id="UP000217276">
    <property type="component" value="Chromosome"/>
</dbReference>
<dbReference type="InterPro" id="IPR023353">
    <property type="entry name" value="LemA-like_dom_sf"/>
</dbReference>
<evidence type="ECO:0000256" key="2">
    <source>
        <dbReference type="ARBA" id="ARBA00008854"/>
    </source>
</evidence>
<evidence type="ECO:0000256" key="1">
    <source>
        <dbReference type="ARBA" id="ARBA00004167"/>
    </source>
</evidence>
<name>A0A250FCM1_9FLAO</name>
<dbReference type="RefSeq" id="WP_009390202.1">
    <property type="nucleotide sequence ID" value="NZ_CAJPPO010000020.1"/>
</dbReference>
<dbReference type="Gene3D" id="1.20.1440.20">
    <property type="entry name" value="LemA-like domain"/>
    <property type="match status" value="1"/>
</dbReference>
<dbReference type="AlphaFoldDB" id="A0A250FCM1"/>
<keyword evidence="3" id="KW-0812">Transmembrane</keyword>
<evidence type="ECO:0000313" key="6">
    <source>
        <dbReference type="EMBL" id="ATA81778.1"/>
    </source>
</evidence>
<reference evidence="8" key="2">
    <citation type="submission" date="2017-06" db="EMBL/GenBank/DDBJ databases">
        <title>Capnocytophaga spp. assemblies.</title>
        <authorList>
            <person name="Gulvik C.A."/>
        </authorList>
    </citation>
    <scope>NUCLEOTIDE SEQUENCE [LARGE SCALE GENOMIC DNA]</scope>
    <source>
        <strain evidence="8">H6253</strain>
    </source>
</reference>
<evidence type="ECO:0000313" key="9">
    <source>
        <dbReference type="Proteomes" id="UP000243985"/>
    </source>
</evidence>
<comment type="similarity">
    <text evidence="2">Belongs to the LemA family.</text>
</comment>
<dbReference type="SUPFAM" id="SSF140478">
    <property type="entry name" value="LemA-like"/>
    <property type="match status" value="1"/>
</dbReference>
<keyword evidence="5" id="KW-0472">Membrane</keyword>
<gene>
    <name evidence="7" type="ORF">C8P65_10143</name>
    <name evidence="6" type="ORF">CGC53_05170</name>
</gene>
<organism evidence="6 8">
    <name type="scientific">Capnocytophaga leadbetteri</name>
    <dbReference type="NCBI Taxonomy" id="327575"/>
    <lineage>
        <taxon>Bacteria</taxon>
        <taxon>Pseudomonadati</taxon>
        <taxon>Bacteroidota</taxon>
        <taxon>Flavobacteriia</taxon>
        <taxon>Flavobacteriales</taxon>
        <taxon>Flavobacteriaceae</taxon>
        <taxon>Capnocytophaga</taxon>
    </lineage>
</organism>
<protein>
    <submittedName>
        <fullName evidence="7">LemA protein</fullName>
    </submittedName>
</protein>
<dbReference type="GO" id="GO:0016020">
    <property type="term" value="C:membrane"/>
    <property type="evidence" value="ECO:0007669"/>
    <property type="project" value="UniProtKB-SubCell"/>
</dbReference>
<dbReference type="PANTHER" id="PTHR34478:SF1">
    <property type="entry name" value="PROTEIN LEMA"/>
    <property type="match status" value="1"/>
</dbReference>
<dbReference type="PANTHER" id="PTHR34478">
    <property type="entry name" value="PROTEIN LEMA"/>
    <property type="match status" value="1"/>
</dbReference>
<keyword evidence="8" id="KW-1185">Reference proteome</keyword>
<dbReference type="Proteomes" id="UP000243985">
    <property type="component" value="Unassembled WGS sequence"/>
</dbReference>
<evidence type="ECO:0000256" key="4">
    <source>
        <dbReference type="ARBA" id="ARBA00022989"/>
    </source>
</evidence>
<evidence type="ECO:0000313" key="7">
    <source>
        <dbReference type="EMBL" id="PTX08386.1"/>
    </source>
</evidence>
<dbReference type="EMBL" id="QBKG01000001">
    <property type="protein sequence ID" value="PTX08386.1"/>
    <property type="molecule type" value="Genomic_DNA"/>
</dbReference>
<dbReference type="Pfam" id="PF04011">
    <property type="entry name" value="LemA"/>
    <property type="match status" value="1"/>
</dbReference>
<dbReference type="EMBL" id="CP022384">
    <property type="protein sequence ID" value="ATA81778.1"/>
    <property type="molecule type" value="Genomic_DNA"/>
</dbReference>
<dbReference type="KEGG" id="clk:CGC53_05170"/>
<comment type="subcellular location">
    <subcellularLocation>
        <location evidence="1">Membrane</location>
        <topology evidence="1">Single-pass membrane protein</topology>
    </subcellularLocation>
</comment>
<keyword evidence="4" id="KW-1133">Transmembrane helix</keyword>
<reference evidence="6" key="1">
    <citation type="journal article" date="2017" name="Genome Announc.">
        <title>Twelve Complete Reference Genomes of Clinical Isolates in the Capnocytophaga Genus.</title>
        <authorList>
            <person name="Villarma A."/>
            <person name="Gulvik C.A."/>
            <person name="Rowe L.A."/>
            <person name="Sheth M."/>
            <person name="Juieng P."/>
            <person name="Nicholson A.C."/>
            <person name="Loparev V.N."/>
            <person name="McQuiston J.R."/>
        </authorList>
    </citation>
    <scope>NUCLEOTIDE SEQUENCE</scope>
    <source>
        <strain evidence="6">H6253</strain>
    </source>
</reference>
<reference evidence="7 9" key="3">
    <citation type="submission" date="2018-04" db="EMBL/GenBank/DDBJ databases">
        <title>Genomic Encyclopedia of Archaeal and Bacterial Type Strains, Phase II (KMG-II): from individual species to whole genera.</title>
        <authorList>
            <person name="Goeker M."/>
        </authorList>
    </citation>
    <scope>NUCLEOTIDE SEQUENCE [LARGE SCALE GENOMIC DNA]</scope>
    <source>
        <strain evidence="7 9">DSM 22902</strain>
    </source>
</reference>
<accession>A0A250FCM1</accession>
<evidence type="ECO:0000313" key="8">
    <source>
        <dbReference type="Proteomes" id="UP000217276"/>
    </source>
</evidence>